<feature type="site" description="Transition state stabilizer" evidence="17">
    <location>
        <position position="379"/>
    </location>
</feature>
<dbReference type="EMBL" id="FNUC01000003">
    <property type="protein sequence ID" value="SEE79817.1"/>
    <property type="molecule type" value="Genomic_DNA"/>
</dbReference>
<comment type="similarity">
    <text evidence="3 14">Belongs to the glycosyl hydrolase 13 family.</text>
</comment>
<evidence type="ECO:0000256" key="14">
    <source>
        <dbReference type="PIRNR" id="PIRNR006337"/>
    </source>
</evidence>
<dbReference type="RefSeq" id="WP_069113474.1">
    <property type="nucleotide sequence ID" value="NZ_FNUC01000003.1"/>
</dbReference>
<evidence type="ECO:0000256" key="16">
    <source>
        <dbReference type="PIRSR" id="PIRSR006337-2"/>
    </source>
</evidence>
<dbReference type="SUPFAM" id="SSF51445">
    <property type="entry name" value="(Trans)glycosidases"/>
    <property type="match status" value="1"/>
</dbReference>
<feature type="active site" description="Nucleophile" evidence="15">
    <location>
        <position position="242"/>
    </location>
</feature>
<evidence type="ECO:0000256" key="8">
    <source>
        <dbReference type="ARBA" id="ARBA00023277"/>
    </source>
</evidence>
<comment type="pathway">
    <text evidence="2 14">Glycan biosynthesis; trehalose biosynthesis.</text>
</comment>
<dbReference type="InterPro" id="IPR012768">
    <property type="entry name" value="Trehalose_TreZ"/>
</dbReference>
<evidence type="ECO:0000256" key="5">
    <source>
        <dbReference type="ARBA" id="ARBA00015938"/>
    </source>
</evidence>
<dbReference type="InterPro" id="IPR014756">
    <property type="entry name" value="Ig_E-set"/>
</dbReference>
<dbReference type="Gene3D" id="2.60.40.10">
    <property type="entry name" value="Immunoglobulins"/>
    <property type="match status" value="1"/>
</dbReference>
<evidence type="ECO:0000256" key="17">
    <source>
        <dbReference type="PIRSR" id="PIRSR006337-3"/>
    </source>
</evidence>
<dbReference type="GO" id="GO:0033942">
    <property type="term" value="F:4-alpha-D-(1-&gt;4)-alpha-D-glucanotrehalose trehalohydrolase activity"/>
    <property type="evidence" value="ECO:0007669"/>
    <property type="project" value="UniProtKB-EC"/>
</dbReference>
<keyword evidence="6" id="KW-0963">Cytoplasm</keyword>
<dbReference type="InterPro" id="IPR006047">
    <property type="entry name" value="GH13_cat_dom"/>
</dbReference>
<gene>
    <name evidence="19" type="ORF">SAMN04488561_2737</name>
</gene>
<dbReference type="EC" id="3.2.1.141" evidence="4 13"/>
<dbReference type="SUPFAM" id="SSF81296">
    <property type="entry name" value="E set domains"/>
    <property type="match status" value="1"/>
</dbReference>
<comment type="catalytic activity">
    <reaction evidence="12 14">
        <text>hydrolysis of (1-&gt;4)-alpha-D-glucosidic linkage in 4-alpha-D-[(1-&gt;4)-alpha-D-glucanosyl]n trehalose to yield trehalose and (1-&gt;4)-alpha-D-glucan.</text>
        <dbReference type="EC" id="3.2.1.141"/>
    </reaction>
</comment>
<dbReference type="OrthoDB" id="9800174at2"/>
<dbReference type="GO" id="GO:0005737">
    <property type="term" value="C:cytoplasm"/>
    <property type="evidence" value="ECO:0007669"/>
    <property type="project" value="UniProtKB-SubCell"/>
</dbReference>
<dbReference type="Proteomes" id="UP000181980">
    <property type="component" value="Unassembled WGS sequence"/>
</dbReference>
<evidence type="ECO:0000313" key="20">
    <source>
        <dbReference type="Proteomes" id="UP000181980"/>
    </source>
</evidence>
<evidence type="ECO:0000256" key="9">
    <source>
        <dbReference type="ARBA" id="ARBA00023295"/>
    </source>
</evidence>
<evidence type="ECO:0000313" key="19">
    <source>
        <dbReference type="EMBL" id="SEE79817.1"/>
    </source>
</evidence>
<dbReference type="Gene3D" id="1.10.10.760">
    <property type="entry name" value="E-set domains of sugar-utilizing enzymes"/>
    <property type="match status" value="1"/>
</dbReference>
<evidence type="ECO:0000256" key="6">
    <source>
        <dbReference type="ARBA" id="ARBA00022490"/>
    </source>
</evidence>
<keyword evidence="9 14" id="KW-0326">Glycosidase</keyword>
<evidence type="ECO:0000256" key="3">
    <source>
        <dbReference type="ARBA" id="ARBA00008061"/>
    </source>
</evidence>
<reference evidence="20" key="1">
    <citation type="submission" date="2016-10" db="EMBL/GenBank/DDBJ databases">
        <authorList>
            <person name="Varghese N."/>
            <person name="Submissions S."/>
        </authorList>
    </citation>
    <scope>NUCLEOTIDE SEQUENCE [LARGE SCALE GENOMIC DNA]</scope>
    <source>
        <strain evidence="20">DSM 45237</strain>
    </source>
</reference>
<evidence type="ECO:0000256" key="13">
    <source>
        <dbReference type="NCBIfam" id="TIGR02402"/>
    </source>
</evidence>
<dbReference type="InterPro" id="IPR044901">
    <property type="entry name" value="Trehalose_TreZ_E-set_sf"/>
</dbReference>
<evidence type="ECO:0000256" key="10">
    <source>
        <dbReference type="ARBA" id="ARBA00032057"/>
    </source>
</evidence>
<dbReference type="NCBIfam" id="TIGR02402">
    <property type="entry name" value="trehalose_TreZ"/>
    <property type="match status" value="1"/>
</dbReference>
<dbReference type="GO" id="GO:0005992">
    <property type="term" value="P:trehalose biosynthetic process"/>
    <property type="evidence" value="ECO:0007669"/>
    <property type="project" value="UniProtKB-UniRule"/>
</dbReference>
<dbReference type="InterPro" id="IPR013783">
    <property type="entry name" value="Ig-like_fold"/>
</dbReference>
<organism evidence="19 20">
    <name type="scientific">Jiangella alba</name>
    <dbReference type="NCBI Taxonomy" id="561176"/>
    <lineage>
        <taxon>Bacteria</taxon>
        <taxon>Bacillati</taxon>
        <taxon>Actinomycetota</taxon>
        <taxon>Actinomycetes</taxon>
        <taxon>Jiangellales</taxon>
        <taxon>Jiangellaceae</taxon>
        <taxon>Jiangella</taxon>
    </lineage>
</organism>
<dbReference type="Pfam" id="PF00128">
    <property type="entry name" value="Alpha-amylase"/>
    <property type="match status" value="1"/>
</dbReference>
<accession>A0A1H5LTJ0</accession>
<evidence type="ECO:0000256" key="15">
    <source>
        <dbReference type="PIRSR" id="PIRSR006337-1"/>
    </source>
</evidence>
<feature type="active site" description="Proton donor" evidence="15">
    <location>
        <position position="283"/>
    </location>
</feature>
<evidence type="ECO:0000256" key="12">
    <source>
        <dbReference type="ARBA" id="ARBA00034013"/>
    </source>
</evidence>
<dbReference type="UniPathway" id="UPA00299"/>
<dbReference type="PANTHER" id="PTHR43651">
    <property type="entry name" value="1,4-ALPHA-GLUCAN-BRANCHING ENZYME"/>
    <property type="match status" value="1"/>
</dbReference>
<evidence type="ECO:0000256" key="7">
    <source>
        <dbReference type="ARBA" id="ARBA00022801"/>
    </source>
</evidence>
<evidence type="ECO:0000256" key="4">
    <source>
        <dbReference type="ARBA" id="ARBA00012268"/>
    </source>
</evidence>
<evidence type="ECO:0000256" key="1">
    <source>
        <dbReference type="ARBA" id="ARBA00004496"/>
    </source>
</evidence>
<keyword evidence="7 14" id="KW-0378">Hydrolase</keyword>
<comment type="subcellular location">
    <subcellularLocation>
        <location evidence="1 15">Cytoplasm</location>
    </subcellularLocation>
</comment>
<dbReference type="Gene3D" id="3.20.20.80">
    <property type="entry name" value="Glycosidases"/>
    <property type="match status" value="1"/>
</dbReference>
<name>A0A1H5LTJ0_9ACTN</name>
<dbReference type="AlphaFoldDB" id="A0A1H5LTJ0"/>
<feature type="binding site" evidence="16">
    <location>
        <begin position="308"/>
        <end position="312"/>
    </location>
    <ligand>
        <name>substrate</name>
    </ligand>
</feature>
<protein>
    <recommendedName>
        <fullName evidence="5 13">Malto-oligosyltrehalose trehalohydrolase</fullName>
        <shortName evidence="14">MTHase</shortName>
        <ecNumber evidence="4 13">3.2.1.141</ecNumber>
    </recommendedName>
    <alternativeName>
        <fullName evidence="11 14">4-alpha-D-((1-&gt;4)-alpha-D-glucano)trehalose trehalohydrolase</fullName>
    </alternativeName>
    <alternativeName>
        <fullName evidence="10 14">Maltooligosyl trehalose trehalohydrolase</fullName>
    </alternativeName>
</protein>
<dbReference type="SMART" id="SM00642">
    <property type="entry name" value="Aamy"/>
    <property type="match status" value="1"/>
</dbReference>
<dbReference type="InterPro" id="IPR017853">
    <property type="entry name" value="GH"/>
</dbReference>
<feature type="binding site" evidence="16">
    <location>
        <begin position="240"/>
        <end position="245"/>
    </location>
    <ligand>
        <name>substrate</name>
    </ligand>
</feature>
<keyword evidence="8" id="KW-0119">Carbohydrate metabolism</keyword>
<dbReference type="PIRSF" id="PIRSF006337">
    <property type="entry name" value="Trehalose_TreZ"/>
    <property type="match status" value="1"/>
</dbReference>
<feature type="domain" description="Glycosyl hydrolase family 13 catalytic" evidence="18">
    <location>
        <begin position="99"/>
        <end position="446"/>
    </location>
</feature>
<keyword evidence="20" id="KW-1185">Reference proteome</keyword>
<feature type="binding site" evidence="16">
    <location>
        <begin position="378"/>
        <end position="383"/>
    </location>
    <ligand>
        <name>substrate</name>
    </ligand>
</feature>
<evidence type="ECO:0000256" key="11">
    <source>
        <dbReference type="ARBA" id="ARBA00033284"/>
    </source>
</evidence>
<dbReference type="CDD" id="cd11325">
    <property type="entry name" value="AmyAc_GTHase"/>
    <property type="match status" value="1"/>
</dbReference>
<proteinExistence type="inferred from homology"/>
<sequence length="589" mass="64047">MTTFLVWAPAARRVQLRAGRRSARAVRAPGGWWTAHAPAPPGTDYGWQLDDSPDVLPDPRAAWLPHGVEGRARVYDHAAFEWTDAAWTGRPLAGAVLYELHVGTFSPEGTFDGAIGRLDHLTRLGVTHVEVLPVNALAGEWNWGYDGVGWFAVHQPLGGPDGFKRFVDACHARGLAVLLDVVYNHVGPSGNHLPRFGPYLTDGAGTAWGDVVNLGEPSVRRYVIDNALMWLRDYHLDGLRLDAVHALVDPLAGRGHPHLLAELSAAVERLSGELGRPLPLIAESDLNDPILIEPRADGGYGLDGQWDDDVHHALHALLTGERQGYYADFGSLTVLAKVVRDAFLHDGRFSSFRGRPHGRPIDRARTPGHRFVVCLQNHDQVGNRAAGERLTELTTPARQRIGAVLLLTLPFTPMLWMGEEWAASTRWPYFTSHPDPVLAAAIGPGRLAEFERHGWDTSSMLDPQDPAAFRTARLDWTEPERPEHARMLELYRRLIALRAAEPELRDGDLTAVASGFDEAAGWFVLHRGALRVAVNLAGEPRRVPLSGPAGQLLLATGPVALDGAVAELGAETAAVVRTASGHPLATPAA</sequence>
<dbReference type="STRING" id="561176.SAMN04488561_2737"/>
<dbReference type="PANTHER" id="PTHR43651:SF11">
    <property type="entry name" value="MALTO-OLIGOSYLTREHALOSE TREHALOHYDROLASE"/>
    <property type="match status" value="1"/>
</dbReference>
<evidence type="ECO:0000259" key="18">
    <source>
        <dbReference type="SMART" id="SM00642"/>
    </source>
</evidence>
<evidence type="ECO:0000256" key="2">
    <source>
        <dbReference type="ARBA" id="ARBA00005199"/>
    </source>
</evidence>